<dbReference type="Proteomes" id="UP000549911">
    <property type="component" value="Unassembled WGS sequence"/>
</dbReference>
<dbReference type="GO" id="GO:0003700">
    <property type="term" value="F:DNA-binding transcription factor activity"/>
    <property type="evidence" value="ECO:0007669"/>
    <property type="project" value="InterPro"/>
</dbReference>
<keyword evidence="2" id="KW-1185">Reference proteome</keyword>
<accession>A0A7Y9KTM0</accession>
<sequence>MPPTNDATTARAGELESALLACGRGETDAFARVYDLTCHRVYGAVLQAFGPGRPAEDATCAIYADLWHHAPHFDPVRSTGRAWVSAFARASVLRERRTAAGGPAAPDGGEVA</sequence>
<dbReference type="SUPFAM" id="SSF88946">
    <property type="entry name" value="Sigma2 domain of RNA polymerase sigma factors"/>
    <property type="match status" value="1"/>
</dbReference>
<dbReference type="InterPro" id="IPR013325">
    <property type="entry name" value="RNA_pol_sigma_r2"/>
</dbReference>
<evidence type="ECO:0000313" key="2">
    <source>
        <dbReference type="Proteomes" id="UP000549911"/>
    </source>
</evidence>
<proteinExistence type="predicted"/>
<reference evidence="1 2" key="1">
    <citation type="submission" date="2020-07" db="EMBL/GenBank/DDBJ databases">
        <authorList>
            <person name="Partida-Martinez L."/>
            <person name="Huntemann M."/>
            <person name="Clum A."/>
            <person name="Wang J."/>
            <person name="Palaniappan K."/>
            <person name="Ritter S."/>
            <person name="Chen I.-M."/>
            <person name="Stamatis D."/>
            <person name="Reddy T."/>
            <person name="O'Malley R."/>
            <person name="Daum C."/>
            <person name="Shapiro N."/>
            <person name="Ivanova N."/>
            <person name="Kyrpides N."/>
            <person name="Woyke T."/>
        </authorList>
    </citation>
    <scope>NUCLEOTIDE SEQUENCE [LARGE SCALE GENOMIC DNA]</scope>
    <source>
        <strain evidence="1 2">AT2.17</strain>
    </source>
</reference>
<dbReference type="EMBL" id="JACCBW010000005">
    <property type="protein sequence ID" value="NYE38590.1"/>
    <property type="molecule type" value="Genomic_DNA"/>
</dbReference>
<gene>
    <name evidence="1" type="ORF">F4692_003740</name>
</gene>
<dbReference type="GO" id="GO:0006352">
    <property type="term" value="P:DNA-templated transcription initiation"/>
    <property type="evidence" value="ECO:0007669"/>
    <property type="project" value="InterPro"/>
</dbReference>
<protein>
    <submittedName>
        <fullName evidence="1">DNA-directed RNA polymerase specialized sigma24 family protein</fullName>
    </submittedName>
</protein>
<name>A0A7Y9KTM0_9ACTN</name>
<keyword evidence="1" id="KW-0804">Transcription</keyword>
<dbReference type="AlphaFoldDB" id="A0A7Y9KTM0"/>
<comment type="caution">
    <text evidence="1">The sequence shown here is derived from an EMBL/GenBank/DDBJ whole genome shotgun (WGS) entry which is preliminary data.</text>
</comment>
<organism evidence="1 2">
    <name type="scientific">Nocardioides cavernae</name>
    <dbReference type="NCBI Taxonomy" id="1921566"/>
    <lineage>
        <taxon>Bacteria</taxon>
        <taxon>Bacillati</taxon>
        <taxon>Actinomycetota</taxon>
        <taxon>Actinomycetes</taxon>
        <taxon>Propionibacteriales</taxon>
        <taxon>Nocardioidaceae</taxon>
        <taxon>Nocardioides</taxon>
    </lineage>
</organism>
<evidence type="ECO:0000313" key="1">
    <source>
        <dbReference type="EMBL" id="NYE38590.1"/>
    </source>
</evidence>
<reference evidence="1 2" key="2">
    <citation type="submission" date="2020-08" db="EMBL/GenBank/DDBJ databases">
        <title>The Agave Microbiome: Exploring the role of microbial communities in plant adaptations to desert environments.</title>
        <authorList>
            <person name="Partida-Martinez L.P."/>
        </authorList>
    </citation>
    <scope>NUCLEOTIDE SEQUENCE [LARGE SCALE GENOMIC DNA]</scope>
    <source>
        <strain evidence="1 2">AT2.17</strain>
    </source>
</reference>
<dbReference type="Gene3D" id="1.10.1740.10">
    <property type="match status" value="1"/>
</dbReference>
<keyword evidence="1" id="KW-0240">DNA-directed RNA polymerase</keyword>
<dbReference type="RefSeq" id="WP_179621230.1">
    <property type="nucleotide sequence ID" value="NZ_JACCBW010000005.1"/>
</dbReference>
<dbReference type="GO" id="GO:0000428">
    <property type="term" value="C:DNA-directed RNA polymerase complex"/>
    <property type="evidence" value="ECO:0007669"/>
    <property type="project" value="UniProtKB-KW"/>
</dbReference>